<sequence>MSVTESKSNYNHRVEIVQPENKLYDSVCIILHGYGSLPHEMAFWTLIMRELLFMLPNMKFILPYAIFQNEIHRDNSGKTDNTTIGGFSQGAALALYTELTFEYKLGCSFVLSGFLPSNITTFNNTIKNSVNLRTSIFISYGGREDKKYIDEIESVIEEVLKFNSIPHVYKKYDDLAHVMSFAELIDVANFLKKYWSHLIEHGEHYHKNLKNYQDFKYQLQKPSEDIDSRNKIRNYPFESFNPKYIECSTSV</sequence>
<dbReference type="InterPro" id="IPR050565">
    <property type="entry name" value="LYPA1-2/EST-like"/>
</dbReference>
<organism evidence="5 7">
    <name type="scientific">Didymodactylos carnosus</name>
    <dbReference type="NCBI Taxonomy" id="1234261"/>
    <lineage>
        <taxon>Eukaryota</taxon>
        <taxon>Metazoa</taxon>
        <taxon>Spiralia</taxon>
        <taxon>Gnathifera</taxon>
        <taxon>Rotifera</taxon>
        <taxon>Eurotatoria</taxon>
        <taxon>Bdelloidea</taxon>
        <taxon>Philodinida</taxon>
        <taxon>Philodinidae</taxon>
        <taxon>Didymodactylos</taxon>
    </lineage>
</organism>
<dbReference type="GO" id="GO:0052689">
    <property type="term" value="F:carboxylic ester hydrolase activity"/>
    <property type="evidence" value="ECO:0007669"/>
    <property type="project" value="TreeGrafter"/>
</dbReference>
<evidence type="ECO:0000256" key="1">
    <source>
        <dbReference type="ARBA" id="ARBA00006499"/>
    </source>
</evidence>
<evidence type="ECO:0000256" key="3">
    <source>
        <dbReference type="ARBA" id="ARBA00022801"/>
    </source>
</evidence>
<gene>
    <name evidence="5" type="ORF">OVA965_LOCUS13747</name>
    <name evidence="6" type="ORF">TMI583_LOCUS13750</name>
</gene>
<evidence type="ECO:0000256" key="2">
    <source>
        <dbReference type="ARBA" id="ARBA00012423"/>
    </source>
</evidence>
<evidence type="ECO:0000313" key="5">
    <source>
        <dbReference type="EMBL" id="CAF0984335.1"/>
    </source>
</evidence>
<dbReference type="Proteomes" id="UP000682733">
    <property type="component" value="Unassembled WGS sequence"/>
</dbReference>
<comment type="similarity">
    <text evidence="1">Belongs to the AB hydrolase superfamily. AB hydrolase 2 family.</text>
</comment>
<dbReference type="Proteomes" id="UP000677228">
    <property type="component" value="Unassembled WGS sequence"/>
</dbReference>
<evidence type="ECO:0000259" key="4">
    <source>
        <dbReference type="Pfam" id="PF02230"/>
    </source>
</evidence>
<evidence type="ECO:0000313" key="6">
    <source>
        <dbReference type="EMBL" id="CAF3754723.1"/>
    </source>
</evidence>
<comment type="caution">
    <text evidence="5">The sequence shown here is derived from an EMBL/GenBank/DDBJ whole genome shotgun (WGS) entry which is preliminary data.</text>
</comment>
<dbReference type="EMBL" id="CAJOBA010005801">
    <property type="protein sequence ID" value="CAF3754723.1"/>
    <property type="molecule type" value="Genomic_DNA"/>
</dbReference>
<proteinExistence type="inferred from homology"/>
<dbReference type="AlphaFoldDB" id="A0A8S2DWL3"/>
<dbReference type="PANTHER" id="PTHR10655">
    <property type="entry name" value="LYSOPHOSPHOLIPASE-RELATED"/>
    <property type="match status" value="1"/>
</dbReference>
<protein>
    <recommendedName>
        <fullName evidence="2">palmitoyl-protein hydrolase</fullName>
        <ecNumber evidence="2">3.1.2.22</ecNumber>
    </recommendedName>
</protein>
<evidence type="ECO:0000313" key="7">
    <source>
        <dbReference type="Proteomes" id="UP000677228"/>
    </source>
</evidence>
<reference evidence="5" key="1">
    <citation type="submission" date="2021-02" db="EMBL/GenBank/DDBJ databases">
        <authorList>
            <person name="Nowell W R."/>
        </authorList>
    </citation>
    <scope>NUCLEOTIDE SEQUENCE</scope>
</reference>
<dbReference type="PANTHER" id="PTHR10655:SF17">
    <property type="entry name" value="LYSOPHOSPHOLIPASE-LIKE PROTEIN 1"/>
    <property type="match status" value="1"/>
</dbReference>
<name>A0A8S2DWL3_9BILA</name>
<dbReference type="Pfam" id="PF02230">
    <property type="entry name" value="Abhydrolase_2"/>
    <property type="match status" value="1"/>
</dbReference>
<dbReference type="GO" id="GO:0005737">
    <property type="term" value="C:cytoplasm"/>
    <property type="evidence" value="ECO:0007669"/>
    <property type="project" value="TreeGrafter"/>
</dbReference>
<dbReference type="InterPro" id="IPR029058">
    <property type="entry name" value="AB_hydrolase_fold"/>
</dbReference>
<dbReference type="SUPFAM" id="SSF53474">
    <property type="entry name" value="alpha/beta-Hydrolases"/>
    <property type="match status" value="1"/>
</dbReference>
<dbReference type="EC" id="3.1.2.22" evidence="2"/>
<feature type="domain" description="Phospholipase/carboxylesterase/thioesterase" evidence="4">
    <location>
        <begin position="78"/>
        <end position="193"/>
    </location>
</feature>
<dbReference type="Gene3D" id="3.40.50.1820">
    <property type="entry name" value="alpha/beta hydrolase"/>
    <property type="match status" value="1"/>
</dbReference>
<dbReference type="GO" id="GO:0008474">
    <property type="term" value="F:palmitoyl-(protein) hydrolase activity"/>
    <property type="evidence" value="ECO:0007669"/>
    <property type="project" value="UniProtKB-EC"/>
</dbReference>
<dbReference type="InterPro" id="IPR003140">
    <property type="entry name" value="PLipase/COase/thioEstase"/>
</dbReference>
<dbReference type="EMBL" id="CAJNOK010005795">
    <property type="protein sequence ID" value="CAF0984335.1"/>
    <property type="molecule type" value="Genomic_DNA"/>
</dbReference>
<accession>A0A8S2DWL3</accession>
<keyword evidence="3" id="KW-0378">Hydrolase</keyword>